<dbReference type="InterPro" id="IPR006311">
    <property type="entry name" value="TAT_signal"/>
</dbReference>
<dbReference type="EMBL" id="AP017895">
    <property type="protein sequence ID" value="BAV88276.1"/>
    <property type="molecule type" value="Genomic_DNA"/>
</dbReference>
<proteinExistence type="predicted"/>
<gene>
    <name evidence="3" type="ORF">RA11412_1977</name>
</gene>
<dbReference type="KEGG" id="raj:RA11412_1977"/>
<reference evidence="3 4" key="1">
    <citation type="submission" date="2016-10" db="EMBL/GenBank/DDBJ databases">
        <title>Genome sequence of Rothia aeria strain JCM11412.</title>
        <authorList>
            <person name="Nambu T."/>
        </authorList>
    </citation>
    <scope>NUCLEOTIDE SEQUENCE [LARGE SCALE GENOMIC DNA]</scope>
    <source>
        <strain evidence="3 4">JCM 11412</strain>
    </source>
</reference>
<evidence type="ECO:0000313" key="4">
    <source>
        <dbReference type="Proteomes" id="UP000250241"/>
    </source>
</evidence>
<accession>A0A2Z5R188</accession>
<keyword evidence="2" id="KW-0732">Signal</keyword>
<protein>
    <submittedName>
        <fullName evidence="3">Uncharacterized protein</fullName>
    </submittedName>
</protein>
<dbReference type="Proteomes" id="UP000250241">
    <property type="component" value="Chromosome"/>
</dbReference>
<evidence type="ECO:0000313" key="3">
    <source>
        <dbReference type="EMBL" id="BAV88276.1"/>
    </source>
</evidence>
<feature type="signal peptide" evidence="2">
    <location>
        <begin position="1"/>
        <end position="32"/>
    </location>
</feature>
<dbReference type="AlphaFoldDB" id="A0A2Z5R188"/>
<feature type="region of interest" description="Disordered" evidence="1">
    <location>
        <begin position="39"/>
        <end position="80"/>
    </location>
</feature>
<sequence length="188" mass="19420">MLMLRTRPSSARRAALLGVSTVVLALGSSALAVPGASAVDSSASSSSSASASASADASSSASSSVPSKDNGSPNEGAEAKHDENFKFLEYENIIDWTDYKVTGEHEITFTTLTGTPRCYDVRAEVVEKDGVMNVALVEGTIPGAPDACTAEARIAKAKVKTKAKASTLKVQQLPESMVRLNKGAIQGA</sequence>
<organism evidence="3 4">
    <name type="scientific">Rothia aeria</name>
    <dbReference type="NCBI Taxonomy" id="172042"/>
    <lineage>
        <taxon>Bacteria</taxon>
        <taxon>Bacillati</taxon>
        <taxon>Actinomycetota</taxon>
        <taxon>Actinomycetes</taxon>
        <taxon>Micrococcales</taxon>
        <taxon>Micrococcaceae</taxon>
        <taxon>Rothia</taxon>
    </lineage>
</organism>
<feature type="compositionally biased region" description="Low complexity" evidence="1">
    <location>
        <begin position="39"/>
        <end position="65"/>
    </location>
</feature>
<keyword evidence="4" id="KW-1185">Reference proteome</keyword>
<feature type="chain" id="PRO_5039361714" evidence="2">
    <location>
        <begin position="33"/>
        <end position="188"/>
    </location>
</feature>
<name>A0A2Z5R188_9MICC</name>
<evidence type="ECO:0000256" key="2">
    <source>
        <dbReference type="SAM" id="SignalP"/>
    </source>
</evidence>
<evidence type="ECO:0000256" key="1">
    <source>
        <dbReference type="SAM" id="MobiDB-lite"/>
    </source>
</evidence>
<dbReference type="PROSITE" id="PS51318">
    <property type="entry name" value="TAT"/>
    <property type="match status" value="1"/>
</dbReference>